<dbReference type="Proteomes" id="UP001610063">
    <property type="component" value="Unassembled WGS sequence"/>
</dbReference>
<dbReference type="InterPro" id="IPR013783">
    <property type="entry name" value="Ig-like_fold"/>
</dbReference>
<dbReference type="PROSITE" id="PS51257">
    <property type="entry name" value="PROKAR_LIPOPROTEIN"/>
    <property type="match status" value="1"/>
</dbReference>
<protein>
    <submittedName>
        <fullName evidence="5">Carbohydrate binding domain-containing protein</fullName>
    </submittedName>
</protein>
<reference evidence="5 6" key="1">
    <citation type="journal article" date="2013" name="Int. J. Syst. Evol. Microbiol.">
        <title>Marinoscillum luteum sp. nov., isolated from marine sediment.</title>
        <authorList>
            <person name="Cha I.T."/>
            <person name="Park S.J."/>
            <person name="Kim S.J."/>
            <person name="Kim J.G."/>
            <person name="Jung M.Y."/>
            <person name="Shin K.S."/>
            <person name="Kwon K.K."/>
            <person name="Yang S.H."/>
            <person name="Seo Y.S."/>
            <person name="Rhee S.K."/>
        </authorList>
    </citation>
    <scope>NUCLEOTIDE SEQUENCE [LARGE SCALE GENOMIC DNA]</scope>
    <source>
        <strain evidence="5 6">KCTC 23939</strain>
    </source>
</reference>
<feature type="domain" description="CBM-cenC" evidence="4">
    <location>
        <begin position="218"/>
        <end position="324"/>
    </location>
</feature>
<name>A0ABW7NB09_9BACT</name>
<feature type="domain" description="IPT/TIG" evidence="3">
    <location>
        <begin position="113"/>
        <end position="182"/>
    </location>
</feature>
<evidence type="ECO:0000259" key="3">
    <source>
        <dbReference type="Pfam" id="PF01833"/>
    </source>
</evidence>
<feature type="domain" description="CBM-cenC" evidence="4">
    <location>
        <begin position="504"/>
        <end position="617"/>
    </location>
</feature>
<dbReference type="Pfam" id="PF02018">
    <property type="entry name" value="CBM_4_9"/>
    <property type="match status" value="3"/>
</dbReference>
<dbReference type="InterPro" id="IPR003305">
    <property type="entry name" value="CenC_carb-bd"/>
</dbReference>
<dbReference type="Gene3D" id="2.60.40.10">
    <property type="entry name" value="Immunoglobulins"/>
    <property type="match status" value="2"/>
</dbReference>
<dbReference type="EMBL" id="JBIPKE010000018">
    <property type="protein sequence ID" value="MFH6984718.1"/>
    <property type="molecule type" value="Genomic_DNA"/>
</dbReference>
<accession>A0ABW7NB09</accession>
<proteinExistence type="predicted"/>
<gene>
    <name evidence="5" type="ORF">ACHKAR_14780</name>
</gene>
<dbReference type="Gene3D" id="2.60.120.260">
    <property type="entry name" value="Galactose-binding domain-like"/>
    <property type="match status" value="3"/>
</dbReference>
<keyword evidence="1" id="KW-0378">Hydrolase</keyword>
<dbReference type="SUPFAM" id="SSF49785">
    <property type="entry name" value="Galactose-binding domain-like"/>
    <property type="match status" value="3"/>
</dbReference>
<keyword evidence="6" id="KW-1185">Reference proteome</keyword>
<dbReference type="InterPro" id="IPR002909">
    <property type="entry name" value="IPT_dom"/>
</dbReference>
<comment type="caution">
    <text evidence="5">The sequence shown here is derived from an EMBL/GenBank/DDBJ whole genome shotgun (WGS) entry which is preliminary data.</text>
</comment>
<evidence type="ECO:0000256" key="2">
    <source>
        <dbReference type="SAM" id="SignalP"/>
    </source>
</evidence>
<dbReference type="RefSeq" id="WP_395418139.1">
    <property type="nucleotide sequence ID" value="NZ_JBIPKE010000018.1"/>
</dbReference>
<evidence type="ECO:0000313" key="6">
    <source>
        <dbReference type="Proteomes" id="UP001610063"/>
    </source>
</evidence>
<sequence>MKNFKLLIGCLTVMLLSLVITGCEDEMMAEVKVGSISAEAVFQGSPVSLTGEGFDQVQFVFVGNIQASFTLDGNTITFTVPDEAPVGETTITLAMPRNVRATYVFEVVLKPSPVITSFDAYVPVGSDLVIKGSSLNNNTSVTVDGISATVVSAGDSELVVTVPSGVDETSAIEFEITTTYGVAKPTTAFYARESVIPNSDLEAEGDGVPFAGWELLNAGDGAITAITSGYGGSRSMRVVPAAGNPWDRQVASTAVPLNFGDVYTVVLWAKGETAGAQMRVSVSQYDGNGADYFYGETVEMSTNWEQYTWTFTVTNDLPTHRVVLDMGMGAVPFAIDQIGLVPGSIGASGPVELLANSSFETDLTGWTALNGAAEVTSAEAYCGSQSMTATGAGGNPWDVQIASDAMELEVGTDYEIGFWAKAAGPDGVFRLSMSQFASGQSDDFFYSPDLTIPEEWTYFSFVTTAQATSTGNHRLLFDMGASTQTFFVDGVSVKEYEVSSSSEYSNGGFEDGLTGWTALNGAAEASTDAHSGSGSMTATGAGGNPWDTQIASDAVALTVGNQYKISFWAKAAGPDGVFRISMSQYDGNGADFFYSRDLEIPEDWSYFAFVTTAQATASGDHRLLFDMGATTQTFFIDDVSVVEHDACE</sequence>
<keyword evidence="2" id="KW-0732">Signal</keyword>
<evidence type="ECO:0000259" key="4">
    <source>
        <dbReference type="Pfam" id="PF02018"/>
    </source>
</evidence>
<dbReference type="Pfam" id="PF01833">
    <property type="entry name" value="TIG"/>
    <property type="match status" value="1"/>
</dbReference>
<dbReference type="InterPro" id="IPR014756">
    <property type="entry name" value="Ig_E-set"/>
</dbReference>
<organism evidence="5 6">
    <name type="scientific">Marinoscillum luteum</name>
    <dbReference type="NCBI Taxonomy" id="861051"/>
    <lineage>
        <taxon>Bacteria</taxon>
        <taxon>Pseudomonadati</taxon>
        <taxon>Bacteroidota</taxon>
        <taxon>Cytophagia</taxon>
        <taxon>Cytophagales</taxon>
        <taxon>Reichenbachiellaceae</taxon>
        <taxon>Marinoscillum</taxon>
    </lineage>
</organism>
<evidence type="ECO:0000256" key="1">
    <source>
        <dbReference type="ARBA" id="ARBA00022801"/>
    </source>
</evidence>
<feature type="domain" description="CBM-cenC" evidence="4">
    <location>
        <begin position="352"/>
        <end position="474"/>
    </location>
</feature>
<dbReference type="InterPro" id="IPR008979">
    <property type="entry name" value="Galactose-bd-like_sf"/>
</dbReference>
<dbReference type="SUPFAM" id="SSF81296">
    <property type="entry name" value="E set domains"/>
    <property type="match status" value="1"/>
</dbReference>
<evidence type="ECO:0000313" key="5">
    <source>
        <dbReference type="EMBL" id="MFH6984718.1"/>
    </source>
</evidence>
<feature type="chain" id="PRO_5045616723" evidence="2">
    <location>
        <begin position="23"/>
        <end position="648"/>
    </location>
</feature>
<feature type="signal peptide" evidence="2">
    <location>
        <begin position="1"/>
        <end position="22"/>
    </location>
</feature>